<comment type="caution">
    <text evidence="3">The sequence shown here is derived from an EMBL/GenBank/DDBJ whole genome shotgun (WGS) entry which is preliminary data.</text>
</comment>
<feature type="domain" description="F-box" evidence="2">
    <location>
        <begin position="25"/>
        <end position="65"/>
    </location>
</feature>
<dbReference type="SUPFAM" id="SSF52047">
    <property type="entry name" value="RNI-like"/>
    <property type="match status" value="1"/>
</dbReference>
<dbReference type="CDD" id="cd22160">
    <property type="entry name" value="F-box_AtFBL13-like"/>
    <property type="match status" value="1"/>
</dbReference>
<accession>A0ABD1MI71</accession>
<feature type="compositionally biased region" description="Basic and acidic residues" evidence="1">
    <location>
        <begin position="309"/>
        <end position="335"/>
    </location>
</feature>
<dbReference type="InterPro" id="IPR053781">
    <property type="entry name" value="F-box_AtFBL13-like"/>
</dbReference>
<evidence type="ECO:0000259" key="2">
    <source>
        <dbReference type="SMART" id="SM00256"/>
    </source>
</evidence>
<protein>
    <recommendedName>
        <fullName evidence="2">F-box domain-containing protein</fullName>
    </recommendedName>
</protein>
<sequence length="335" mass="38830">MTRRKSLKMKQQKNNQQGEDIISFMPDDILLYIMSFIKIQEAIRTCILSKRWKNLWKFLPNLKLHSVDFHKNLVFFEFVSKIVFLRNYNISLHTLEFVRHNYFKHEIMTNLMHYVVGHNIQQLRVVVPFNVGLPPCVFSCESLTHLSISCSRYNIRTKIPMSLNLPNLLSLHFDNVPILAYEDGQAKPFSSCRKLNTLSFDNCSVLYPNAFISDGSEILIIDNATLANLTMDYTLRYKTVICAPNLSSFTISGAPFPTLHEQKETLHGQKKMNVEIRSASLVKISPSRSISSGDSVEENVGLKKKERKRICENDDKGKEFEDEARKEQPRRERHN</sequence>
<dbReference type="PANTHER" id="PTHR32212">
    <property type="entry name" value="CYCLIN-LIKE F-BOX"/>
    <property type="match status" value="1"/>
</dbReference>
<keyword evidence="4" id="KW-1185">Reference proteome</keyword>
<dbReference type="Gene3D" id="1.20.1280.50">
    <property type="match status" value="1"/>
</dbReference>
<dbReference type="SMART" id="SM00256">
    <property type="entry name" value="FBOX"/>
    <property type="match status" value="1"/>
</dbReference>
<organism evidence="3 4">
    <name type="scientific">Flemingia macrophylla</name>
    <dbReference type="NCBI Taxonomy" id="520843"/>
    <lineage>
        <taxon>Eukaryota</taxon>
        <taxon>Viridiplantae</taxon>
        <taxon>Streptophyta</taxon>
        <taxon>Embryophyta</taxon>
        <taxon>Tracheophyta</taxon>
        <taxon>Spermatophyta</taxon>
        <taxon>Magnoliopsida</taxon>
        <taxon>eudicotyledons</taxon>
        <taxon>Gunneridae</taxon>
        <taxon>Pentapetalae</taxon>
        <taxon>rosids</taxon>
        <taxon>fabids</taxon>
        <taxon>Fabales</taxon>
        <taxon>Fabaceae</taxon>
        <taxon>Papilionoideae</taxon>
        <taxon>50 kb inversion clade</taxon>
        <taxon>NPAAA clade</taxon>
        <taxon>indigoferoid/millettioid clade</taxon>
        <taxon>Phaseoleae</taxon>
        <taxon>Flemingia</taxon>
    </lineage>
</organism>
<dbReference type="InterPro" id="IPR036047">
    <property type="entry name" value="F-box-like_dom_sf"/>
</dbReference>
<proteinExistence type="predicted"/>
<name>A0ABD1MI71_9FABA</name>
<dbReference type="Proteomes" id="UP001603857">
    <property type="component" value="Unassembled WGS sequence"/>
</dbReference>
<feature type="region of interest" description="Disordered" evidence="1">
    <location>
        <begin position="287"/>
        <end position="335"/>
    </location>
</feature>
<reference evidence="3 4" key="1">
    <citation type="submission" date="2024-08" db="EMBL/GenBank/DDBJ databases">
        <title>Insights into the chromosomal genome structure of Flemingia macrophylla.</title>
        <authorList>
            <person name="Ding Y."/>
            <person name="Zhao Y."/>
            <person name="Bi W."/>
            <person name="Wu M."/>
            <person name="Zhao G."/>
            <person name="Gong Y."/>
            <person name="Li W."/>
            <person name="Zhang P."/>
        </authorList>
    </citation>
    <scope>NUCLEOTIDE SEQUENCE [LARGE SCALE GENOMIC DNA]</scope>
    <source>
        <strain evidence="3">DYQJB</strain>
        <tissue evidence="3">Leaf</tissue>
    </source>
</reference>
<dbReference type="SUPFAM" id="SSF81383">
    <property type="entry name" value="F-box domain"/>
    <property type="match status" value="1"/>
</dbReference>
<dbReference type="EMBL" id="JBGMDY010000005">
    <property type="protein sequence ID" value="KAL2335208.1"/>
    <property type="molecule type" value="Genomic_DNA"/>
</dbReference>
<evidence type="ECO:0000313" key="3">
    <source>
        <dbReference type="EMBL" id="KAL2335208.1"/>
    </source>
</evidence>
<dbReference type="Gene3D" id="3.80.10.10">
    <property type="entry name" value="Ribonuclease Inhibitor"/>
    <property type="match status" value="1"/>
</dbReference>
<evidence type="ECO:0000313" key="4">
    <source>
        <dbReference type="Proteomes" id="UP001603857"/>
    </source>
</evidence>
<gene>
    <name evidence="3" type="ORF">Fmac_016421</name>
</gene>
<dbReference type="Pfam" id="PF00646">
    <property type="entry name" value="F-box"/>
    <property type="match status" value="1"/>
</dbReference>
<dbReference type="PANTHER" id="PTHR32212:SF461">
    <property type="entry name" value="F-BOX DOMAIN-CONTAINING PROTEIN"/>
    <property type="match status" value="1"/>
</dbReference>
<dbReference type="InterPro" id="IPR032675">
    <property type="entry name" value="LRR_dom_sf"/>
</dbReference>
<dbReference type="AlphaFoldDB" id="A0ABD1MI71"/>
<evidence type="ECO:0000256" key="1">
    <source>
        <dbReference type="SAM" id="MobiDB-lite"/>
    </source>
</evidence>
<dbReference type="InterPro" id="IPR001810">
    <property type="entry name" value="F-box_dom"/>
</dbReference>